<dbReference type="AlphaFoldDB" id="A0A4V4NGB7"/>
<reference evidence="1 2" key="1">
    <citation type="journal article" date="2019" name="Front. Genet.">
        <title>Whole-Genome Sequencing of the Opportunistic Yeast Pathogen Candida inconspicua Uncovers Its Hybrid Origin.</title>
        <authorList>
            <person name="Mixao V."/>
            <person name="Hansen A.P."/>
            <person name="Saus E."/>
            <person name="Boekhout T."/>
            <person name="Lass-Florl C."/>
            <person name="Gabaldon T."/>
        </authorList>
    </citation>
    <scope>NUCLEOTIDE SEQUENCE [LARGE SCALE GENOMIC DNA]</scope>
    <source>
        <strain evidence="1 2">CBS 180</strain>
    </source>
</reference>
<evidence type="ECO:0000313" key="1">
    <source>
        <dbReference type="EMBL" id="TID31340.1"/>
    </source>
</evidence>
<sequence>MLTSKVLKLAVTEGSGNEWKVQPVDEKSSFIMFVQVATEISVIITGPFNIRLTHTDGYPLKAYIRHNDLAIKFWNFSCWRKVQVTLSDRMQLLLWAQKFREFGVIVVNKDELNNGRRQGSMIESQAESQMMESQRVVQMMESQRVGSQMMESQRVASERVESQAHASLWMVPPPPPPPPPLSLPLQPIPPPEPSRVNLPQAETSIRDLSGKELKRLIVSCLDRKDFVELVS</sequence>
<proteinExistence type="predicted"/>
<name>A0A4V4NGB7_9ASCO</name>
<dbReference type="Proteomes" id="UP000307173">
    <property type="component" value="Unassembled WGS sequence"/>
</dbReference>
<comment type="caution">
    <text evidence="1">The sequence shown here is derived from an EMBL/GenBank/DDBJ whole genome shotgun (WGS) entry which is preliminary data.</text>
</comment>
<accession>A0A4V4NGB7</accession>
<gene>
    <name evidence="1" type="ORF">CANINC_000051</name>
</gene>
<organism evidence="1 2">
    <name type="scientific">Pichia inconspicua</name>
    <dbReference type="NCBI Taxonomy" id="52247"/>
    <lineage>
        <taxon>Eukaryota</taxon>
        <taxon>Fungi</taxon>
        <taxon>Dikarya</taxon>
        <taxon>Ascomycota</taxon>
        <taxon>Saccharomycotina</taxon>
        <taxon>Pichiomycetes</taxon>
        <taxon>Pichiales</taxon>
        <taxon>Pichiaceae</taxon>
        <taxon>Pichia</taxon>
    </lineage>
</organism>
<dbReference type="EMBL" id="SELW01000012">
    <property type="protein sequence ID" value="TID31340.1"/>
    <property type="molecule type" value="Genomic_DNA"/>
</dbReference>
<keyword evidence="2" id="KW-1185">Reference proteome</keyword>
<protein>
    <submittedName>
        <fullName evidence="1">Uncharacterized protein</fullName>
    </submittedName>
</protein>
<evidence type="ECO:0000313" key="2">
    <source>
        <dbReference type="Proteomes" id="UP000307173"/>
    </source>
</evidence>